<organism evidence="2 3">
    <name type="scientific">Helicobacter macacae MIT 99-5501</name>
    <dbReference type="NCBI Taxonomy" id="1357400"/>
    <lineage>
        <taxon>Bacteria</taxon>
        <taxon>Pseudomonadati</taxon>
        <taxon>Campylobacterota</taxon>
        <taxon>Epsilonproteobacteria</taxon>
        <taxon>Campylobacterales</taxon>
        <taxon>Helicobacteraceae</taxon>
        <taxon>Helicobacter</taxon>
    </lineage>
</organism>
<dbReference type="RefSeq" id="WP_023928273.1">
    <property type="nucleotide sequence ID" value="NZ_KI669455.1"/>
</dbReference>
<dbReference type="STRING" id="1357400.HMPREF2086_01538"/>
<evidence type="ECO:0000313" key="2">
    <source>
        <dbReference type="EMBL" id="ETD22739.1"/>
    </source>
</evidence>
<gene>
    <name evidence="2" type="ORF">HMPREF2086_01538</name>
</gene>
<sequence>MDVKTWIFPTLCFFLFCYVMVFVGFFTYRVNPNVSLFQEKGIKGATSLDNLAKEMNKAMKK</sequence>
<dbReference type="PATRIC" id="fig|1357400.3.peg.2072"/>
<dbReference type="HOGENOM" id="CLU_204521_0_0_7"/>
<keyword evidence="1" id="KW-1133">Transmembrane helix</keyword>
<proteinExistence type="predicted"/>
<accession>V8C5U8</accession>
<evidence type="ECO:0000313" key="3">
    <source>
        <dbReference type="Proteomes" id="UP000018731"/>
    </source>
</evidence>
<feature type="transmembrane region" description="Helical" evidence="1">
    <location>
        <begin position="6"/>
        <end position="28"/>
    </location>
</feature>
<dbReference type="Proteomes" id="UP000018731">
    <property type="component" value="Unassembled WGS sequence"/>
</dbReference>
<dbReference type="EMBL" id="AZJI01000007">
    <property type="protein sequence ID" value="ETD22739.1"/>
    <property type="molecule type" value="Genomic_DNA"/>
</dbReference>
<protein>
    <submittedName>
        <fullName evidence="2">Uncharacterized protein</fullName>
    </submittedName>
</protein>
<dbReference type="AlphaFoldDB" id="V8C5U8"/>
<reference evidence="2 3" key="1">
    <citation type="journal article" date="2014" name="Genome Announc.">
        <title>Draft genome sequences of six enterohepatic helicobacter species isolated from humans and one from rhesus macaques.</title>
        <authorList>
            <person name="Shen Z."/>
            <person name="Sheh A."/>
            <person name="Young S.K."/>
            <person name="Abouelliel A."/>
            <person name="Ward D.V."/>
            <person name="Earl A.M."/>
            <person name="Fox J.G."/>
        </authorList>
    </citation>
    <scope>NUCLEOTIDE SEQUENCE [LARGE SCALE GENOMIC DNA]</scope>
    <source>
        <strain evidence="2 3">MIT 99-5501</strain>
    </source>
</reference>
<keyword evidence="1" id="KW-0812">Transmembrane</keyword>
<dbReference type="OrthoDB" id="5325860at2"/>
<keyword evidence="3" id="KW-1185">Reference proteome</keyword>
<comment type="caution">
    <text evidence="2">The sequence shown here is derived from an EMBL/GenBank/DDBJ whole genome shotgun (WGS) entry which is preliminary data.</text>
</comment>
<name>V8C5U8_9HELI</name>
<evidence type="ECO:0000256" key="1">
    <source>
        <dbReference type="SAM" id="Phobius"/>
    </source>
</evidence>
<keyword evidence="1" id="KW-0472">Membrane</keyword>